<dbReference type="Gene3D" id="3.90.550.10">
    <property type="entry name" value="Spore Coat Polysaccharide Biosynthesis Protein SpsA, Chain A"/>
    <property type="match status" value="1"/>
</dbReference>
<dbReference type="EMBL" id="FRXN01000006">
    <property type="protein sequence ID" value="SHO64809.1"/>
    <property type="molecule type" value="Genomic_DNA"/>
</dbReference>
<gene>
    <name evidence="4" type="ORF">SAMN04488108_3669</name>
</gene>
<dbReference type="RefSeq" id="WP_073573274.1">
    <property type="nucleotide sequence ID" value="NZ_FRXN01000006.1"/>
</dbReference>
<reference evidence="5" key="1">
    <citation type="submission" date="2016-12" db="EMBL/GenBank/DDBJ databases">
        <authorList>
            <person name="Varghese N."/>
            <person name="Submissions S."/>
        </authorList>
    </citation>
    <scope>NUCLEOTIDE SEQUENCE [LARGE SCALE GENOMIC DNA]</scope>
    <source>
        <strain evidence="5">DSM 25035</strain>
    </source>
</reference>
<feature type="transmembrane region" description="Helical" evidence="1">
    <location>
        <begin position="792"/>
        <end position="811"/>
    </location>
</feature>
<dbReference type="InterPro" id="IPR017853">
    <property type="entry name" value="GH"/>
</dbReference>
<dbReference type="InterPro" id="IPR006103">
    <property type="entry name" value="Glyco_hydro_2_cat"/>
</dbReference>
<feature type="transmembrane region" description="Helical" evidence="1">
    <location>
        <begin position="588"/>
        <end position="608"/>
    </location>
</feature>
<dbReference type="GO" id="GO:0005975">
    <property type="term" value="P:carbohydrate metabolic process"/>
    <property type="evidence" value="ECO:0007669"/>
    <property type="project" value="InterPro"/>
</dbReference>
<protein>
    <submittedName>
        <fullName evidence="4">Glycosyltransferase, catalytic subunit of cellulose synthase and poly-beta-1,6-N-acetylglucosamine synthase</fullName>
    </submittedName>
</protein>
<dbReference type="Gene3D" id="3.20.20.80">
    <property type="entry name" value="Glycosidases"/>
    <property type="match status" value="1"/>
</dbReference>
<feature type="domain" description="Glycosyltransferase 2-like" evidence="2">
    <location>
        <begin position="306"/>
        <end position="414"/>
    </location>
</feature>
<dbReference type="Pfam" id="PF02836">
    <property type="entry name" value="Glyco_hydro_2_C"/>
    <property type="match status" value="1"/>
</dbReference>
<dbReference type="SUPFAM" id="SSF53448">
    <property type="entry name" value="Nucleotide-diphospho-sugar transferases"/>
    <property type="match status" value="1"/>
</dbReference>
<dbReference type="PANTHER" id="PTHR43685">
    <property type="entry name" value="GLYCOSYLTRANSFERASE"/>
    <property type="match status" value="1"/>
</dbReference>
<dbReference type="GO" id="GO:0016740">
    <property type="term" value="F:transferase activity"/>
    <property type="evidence" value="ECO:0007669"/>
    <property type="project" value="UniProtKB-KW"/>
</dbReference>
<dbReference type="AlphaFoldDB" id="A0A1M7ZJ10"/>
<evidence type="ECO:0000259" key="3">
    <source>
        <dbReference type="Pfam" id="PF02836"/>
    </source>
</evidence>
<sequence length="866" mass="99191">MIEVKELIDRPSIDGKFFNLKESRIYIKGVTYGTFEPNESGDLFPPLEIVEKDFLLMSKNGINTVRTYTVPPLKILDIALKHNLKMMIGMPWEQHLTFLDTKEQENDIVNRVRQNIIDCNHHPAIFAYAIGNEIPSNIVRWYGDKRISAFLKKLYKTVKKTDPNSLVTYVNYPTTEYLDLSFLDFYCFNVFLENEEKLTRYLAKLHNLAEDKPLLLSEIGLDSMRNGLERQAVTLDWQIRKIFEKGCAGCFVFSWTDDWWRGGLPIDDWDFGLVDRERIPKPALESVKTAFEEMPYKGSADFPLISIVVCSYNGSRTIRDTLEGLKKLEYPNYEVIVVNDGSKDNTAEIASEFDVHLISTENRGLSNARNTGMYASNGEIIAYIDDDAYPDPKWLTYLASTYLDSNFAGVGGHNLPPKKAELTSQCVANSPGGPCHVLLDDEVAEHIPGCNMSFKKSVLMEIGGFDEVFRAAGDDVDICWRIQEKGYEIGFHHSAFVWHHRRSSLRMYWKQQEGYGKAEALLEKKWPEKYNSLGHLSWRGHIYGSGLTKSFYPRKRKIFYGSQGSALFQSVYNDSYNSWNSISLMPEYFFIIGFFGIVSIFGFELPLFGIAFPVFLFMLGIVFFQSALSAAKAIRKNKSIPSNQKLKGFAITTYMHFIQPLARLKGRIKYGLNPSRGSLANLKYLNSFSIFPQMVSVWSEKWQELSEMQFNLKKELLKKKLKVKNGGDYDRWDLEYKIGPFISARALFTVEEHGMGKQFFKIKQRLSLSILPELLLVGLAIVSFLAFKNQAYISFSFFGTMSILLLLKILADSCYLLRTFRMSVESIDSKLSDELDNNKVLSNEVLNIESPRLQKLMLESRDGNMI</sequence>
<proteinExistence type="predicted"/>
<evidence type="ECO:0000313" key="5">
    <source>
        <dbReference type="Proteomes" id="UP000184609"/>
    </source>
</evidence>
<feature type="domain" description="Glycoside hydrolase family 2 catalytic" evidence="3">
    <location>
        <begin position="15"/>
        <end position="228"/>
    </location>
</feature>
<dbReference type="Pfam" id="PF00535">
    <property type="entry name" value="Glycos_transf_2"/>
    <property type="match status" value="1"/>
</dbReference>
<keyword evidence="5" id="KW-1185">Reference proteome</keyword>
<keyword evidence="1" id="KW-0472">Membrane</keyword>
<dbReference type="STRING" id="1073327.SAMN04488108_3669"/>
<dbReference type="Proteomes" id="UP000184609">
    <property type="component" value="Unassembled WGS sequence"/>
</dbReference>
<accession>A0A1M7ZJ10</accession>
<dbReference type="SUPFAM" id="SSF51445">
    <property type="entry name" value="(Trans)glycosidases"/>
    <property type="match status" value="1"/>
</dbReference>
<evidence type="ECO:0000256" key="1">
    <source>
        <dbReference type="SAM" id="Phobius"/>
    </source>
</evidence>
<evidence type="ECO:0000259" key="2">
    <source>
        <dbReference type="Pfam" id="PF00535"/>
    </source>
</evidence>
<dbReference type="InterPro" id="IPR001173">
    <property type="entry name" value="Glyco_trans_2-like"/>
</dbReference>
<name>A0A1M7ZJ10_9BACT</name>
<feature type="transmembrane region" description="Helical" evidence="1">
    <location>
        <begin position="766"/>
        <end position="786"/>
    </location>
</feature>
<dbReference type="InterPro" id="IPR050834">
    <property type="entry name" value="Glycosyltransf_2"/>
</dbReference>
<evidence type="ECO:0000313" key="4">
    <source>
        <dbReference type="EMBL" id="SHO64809.1"/>
    </source>
</evidence>
<dbReference type="GO" id="GO:0004553">
    <property type="term" value="F:hydrolase activity, hydrolyzing O-glycosyl compounds"/>
    <property type="evidence" value="ECO:0007669"/>
    <property type="project" value="InterPro"/>
</dbReference>
<dbReference type="OrthoDB" id="786280at2"/>
<keyword evidence="1" id="KW-1133">Transmembrane helix</keyword>
<dbReference type="PANTHER" id="PTHR43685:SF2">
    <property type="entry name" value="GLYCOSYLTRANSFERASE 2-LIKE DOMAIN-CONTAINING PROTEIN"/>
    <property type="match status" value="1"/>
</dbReference>
<dbReference type="InterPro" id="IPR029044">
    <property type="entry name" value="Nucleotide-diphossugar_trans"/>
</dbReference>
<keyword evidence="4" id="KW-0808">Transferase</keyword>
<organism evidence="4 5">
    <name type="scientific">Algoriphagus zhangzhouensis</name>
    <dbReference type="NCBI Taxonomy" id="1073327"/>
    <lineage>
        <taxon>Bacteria</taxon>
        <taxon>Pseudomonadati</taxon>
        <taxon>Bacteroidota</taxon>
        <taxon>Cytophagia</taxon>
        <taxon>Cytophagales</taxon>
        <taxon>Cyclobacteriaceae</taxon>
        <taxon>Algoriphagus</taxon>
    </lineage>
</organism>
<keyword evidence="1" id="KW-0812">Transmembrane</keyword>